<dbReference type="EMBL" id="ASWA01000004">
    <property type="protein sequence ID" value="EOT64199.1"/>
    <property type="molecule type" value="Genomic_DNA"/>
</dbReference>
<feature type="transmembrane region" description="Helical" evidence="1">
    <location>
        <begin position="7"/>
        <end position="26"/>
    </location>
</feature>
<dbReference type="EMBL" id="AJAK01000015">
    <property type="protein sequence ID" value="EOH77387.1"/>
    <property type="molecule type" value="Genomic_DNA"/>
</dbReference>
<accession>R2NZD6</accession>
<proteinExistence type="predicted"/>
<dbReference type="AlphaFoldDB" id="R2NZD6"/>
<dbReference type="eggNOG" id="ENOG502ZCAM">
    <property type="taxonomic scope" value="Bacteria"/>
</dbReference>
<gene>
    <name evidence="3" type="ORF">I585_03396</name>
    <name evidence="2" type="ORF">UAI_02024</name>
</gene>
<keyword evidence="1" id="KW-1133">Transmembrane helix</keyword>
<keyword evidence="5" id="KW-1185">Reference proteome</keyword>
<dbReference type="Proteomes" id="UP000014148">
    <property type="component" value="Unassembled WGS sequence"/>
</dbReference>
<evidence type="ECO:0000313" key="3">
    <source>
        <dbReference type="EMBL" id="EOT64199.1"/>
    </source>
</evidence>
<dbReference type="Proteomes" id="UP000013783">
    <property type="component" value="Unassembled WGS sequence"/>
</dbReference>
<evidence type="ECO:0000313" key="4">
    <source>
        <dbReference type="Proteomes" id="UP000013783"/>
    </source>
</evidence>
<name>R2NZD6_9ENTE</name>
<evidence type="ECO:0000313" key="5">
    <source>
        <dbReference type="Proteomes" id="UP000014148"/>
    </source>
</evidence>
<keyword evidence="1" id="KW-0472">Membrane</keyword>
<organism evidence="2 4">
    <name type="scientific">Enterococcus malodoratus ATCC 43197</name>
    <dbReference type="NCBI Taxonomy" id="1158601"/>
    <lineage>
        <taxon>Bacteria</taxon>
        <taxon>Bacillati</taxon>
        <taxon>Bacillota</taxon>
        <taxon>Bacilli</taxon>
        <taxon>Lactobacillales</taxon>
        <taxon>Enterococcaceae</taxon>
        <taxon>Enterococcus</taxon>
    </lineage>
</organism>
<reference evidence="3 5" key="2">
    <citation type="submission" date="2013-03" db="EMBL/GenBank/DDBJ databases">
        <title>The Genome Sequence of Enterococcus malodoratus ATCC_43197 (PacBio/Illumina hybrid assembly).</title>
        <authorList>
            <consortium name="The Broad Institute Genomics Platform"/>
            <consortium name="The Broad Institute Genome Sequencing Center for Infectious Disease"/>
            <person name="Earl A."/>
            <person name="Russ C."/>
            <person name="Gilmore M."/>
            <person name="Surin D."/>
            <person name="Walker B."/>
            <person name="Young S."/>
            <person name="Zeng Q."/>
            <person name="Gargeya S."/>
            <person name="Fitzgerald M."/>
            <person name="Haas B."/>
            <person name="Abouelleil A."/>
            <person name="Allen A.W."/>
            <person name="Alvarado L."/>
            <person name="Arachchi H.M."/>
            <person name="Berlin A.M."/>
            <person name="Chapman S.B."/>
            <person name="Gainer-Dewar J."/>
            <person name="Goldberg J."/>
            <person name="Griggs A."/>
            <person name="Gujja S."/>
            <person name="Hansen M."/>
            <person name="Howarth C."/>
            <person name="Imamovic A."/>
            <person name="Ireland A."/>
            <person name="Larimer J."/>
            <person name="McCowan C."/>
            <person name="Murphy C."/>
            <person name="Pearson M."/>
            <person name="Poon T.W."/>
            <person name="Priest M."/>
            <person name="Roberts A."/>
            <person name="Saif S."/>
            <person name="Shea T."/>
            <person name="Sisk P."/>
            <person name="Sykes S."/>
            <person name="Wortman J."/>
            <person name="Nusbaum C."/>
            <person name="Birren B."/>
        </authorList>
    </citation>
    <scope>NUCLEOTIDE SEQUENCE [LARGE SCALE GENOMIC DNA]</scope>
    <source>
        <strain evidence="3 5">ATCC 43197</strain>
    </source>
</reference>
<comment type="caution">
    <text evidence="2">The sequence shown here is derived from an EMBL/GenBank/DDBJ whole genome shotgun (WGS) entry which is preliminary data.</text>
</comment>
<keyword evidence="1" id="KW-0812">Transmembrane</keyword>
<evidence type="ECO:0000313" key="2">
    <source>
        <dbReference type="EMBL" id="EOH77387.1"/>
    </source>
</evidence>
<protein>
    <recommendedName>
        <fullName evidence="6">DUF998 domain-containing protein</fullName>
    </recommendedName>
</protein>
<sequence>MTFLKKLFPLFLILAVVGDFSLPYYLGRFYPGFDQATMIISQLGEATSPVQTYFNRGSIVTGTLFVLSSFWRIQFFSVRIKTFSKNLGGGHCTLWFWRLHSHWVSKNQRFGQFL</sequence>
<reference evidence="2 4" key="1">
    <citation type="submission" date="2013-02" db="EMBL/GenBank/DDBJ databases">
        <title>The Genome Sequence of Enterococcus malodoratus ATCC_43197.</title>
        <authorList>
            <consortium name="The Broad Institute Genome Sequencing Platform"/>
            <consortium name="The Broad Institute Genome Sequencing Center for Infectious Disease"/>
            <person name="Earl A.M."/>
            <person name="Gilmore M.S."/>
            <person name="Lebreton F."/>
            <person name="Walker B."/>
            <person name="Young S.K."/>
            <person name="Zeng Q."/>
            <person name="Gargeya S."/>
            <person name="Fitzgerald M."/>
            <person name="Haas B."/>
            <person name="Abouelleil A."/>
            <person name="Alvarado L."/>
            <person name="Arachchi H.M."/>
            <person name="Berlin A.M."/>
            <person name="Chapman S.B."/>
            <person name="Dewar J."/>
            <person name="Goldberg J."/>
            <person name="Griggs A."/>
            <person name="Gujja S."/>
            <person name="Hansen M."/>
            <person name="Howarth C."/>
            <person name="Imamovic A."/>
            <person name="Larimer J."/>
            <person name="McCowan C."/>
            <person name="Murphy C."/>
            <person name="Neiman D."/>
            <person name="Pearson M."/>
            <person name="Priest M."/>
            <person name="Roberts A."/>
            <person name="Saif S."/>
            <person name="Shea T."/>
            <person name="Sisk P."/>
            <person name="Sykes S."/>
            <person name="Wortman J."/>
            <person name="Nusbaum C."/>
            <person name="Birren B."/>
        </authorList>
    </citation>
    <scope>NUCLEOTIDE SEQUENCE [LARGE SCALE GENOMIC DNA]</scope>
    <source>
        <strain evidence="2 4">ATCC 43197</strain>
    </source>
</reference>
<feature type="transmembrane region" description="Helical" evidence="1">
    <location>
        <begin position="53"/>
        <end position="71"/>
    </location>
</feature>
<evidence type="ECO:0000256" key="1">
    <source>
        <dbReference type="SAM" id="Phobius"/>
    </source>
</evidence>
<evidence type="ECO:0008006" key="6">
    <source>
        <dbReference type="Google" id="ProtNLM"/>
    </source>
</evidence>